<gene>
    <name evidence="1" type="ORF">B0T19DRAFT_256643</name>
</gene>
<proteinExistence type="predicted"/>
<dbReference type="AlphaFoldDB" id="A0AAE0I9I0"/>
<dbReference type="EMBL" id="JAUEPO010000005">
    <property type="protein sequence ID" value="KAK3321043.1"/>
    <property type="molecule type" value="Genomic_DNA"/>
</dbReference>
<organism evidence="1 2">
    <name type="scientific">Cercophora scortea</name>
    <dbReference type="NCBI Taxonomy" id="314031"/>
    <lineage>
        <taxon>Eukaryota</taxon>
        <taxon>Fungi</taxon>
        <taxon>Dikarya</taxon>
        <taxon>Ascomycota</taxon>
        <taxon>Pezizomycotina</taxon>
        <taxon>Sordariomycetes</taxon>
        <taxon>Sordariomycetidae</taxon>
        <taxon>Sordariales</taxon>
        <taxon>Lasiosphaeriaceae</taxon>
        <taxon>Cercophora</taxon>
    </lineage>
</organism>
<evidence type="ECO:0000313" key="1">
    <source>
        <dbReference type="EMBL" id="KAK3321043.1"/>
    </source>
</evidence>
<reference evidence="1" key="1">
    <citation type="journal article" date="2023" name="Mol. Phylogenet. Evol.">
        <title>Genome-scale phylogeny and comparative genomics of the fungal order Sordariales.</title>
        <authorList>
            <person name="Hensen N."/>
            <person name="Bonometti L."/>
            <person name="Westerberg I."/>
            <person name="Brannstrom I.O."/>
            <person name="Guillou S."/>
            <person name="Cros-Aarteil S."/>
            <person name="Calhoun S."/>
            <person name="Haridas S."/>
            <person name="Kuo A."/>
            <person name="Mondo S."/>
            <person name="Pangilinan J."/>
            <person name="Riley R."/>
            <person name="LaButti K."/>
            <person name="Andreopoulos B."/>
            <person name="Lipzen A."/>
            <person name="Chen C."/>
            <person name="Yan M."/>
            <person name="Daum C."/>
            <person name="Ng V."/>
            <person name="Clum A."/>
            <person name="Steindorff A."/>
            <person name="Ohm R.A."/>
            <person name="Martin F."/>
            <person name="Silar P."/>
            <person name="Natvig D.O."/>
            <person name="Lalanne C."/>
            <person name="Gautier V."/>
            <person name="Ament-Velasquez S.L."/>
            <person name="Kruys A."/>
            <person name="Hutchinson M.I."/>
            <person name="Powell A.J."/>
            <person name="Barry K."/>
            <person name="Miller A.N."/>
            <person name="Grigoriev I.V."/>
            <person name="Debuchy R."/>
            <person name="Gladieux P."/>
            <person name="Hiltunen Thoren M."/>
            <person name="Johannesson H."/>
        </authorList>
    </citation>
    <scope>NUCLEOTIDE SEQUENCE</scope>
    <source>
        <strain evidence="1">SMH4131-1</strain>
    </source>
</reference>
<evidence type="ECO:0000313" key="2">
    <source>
        <dbReference type="Proteomes" id="UP001286456"/>
    </source>
</evidence>
<comment type="caution">
    <text evidence="1">The sequence shown here is derived from an EMBL/GenBank/DDBJ whole genome shotgun (WGS) entry which is preliminary data.</text>
</comment>
<keyword evidence="2" id="KW-1185">Reference proteome</keyword>
<accession>A0AAE0I9I0</accession>
<protein>
    <submittedName>
        <fullName evidence="1">Uncharacterized protein</fullName>
    </submittedName>
</protein>
<dbReference type="Proteomes" id="UP001286456">
    <property type="component" value="Unassembled WGS sequence"/>
</dbReference>
<name>A0AAE0I9I0_9PEZI</name>
<sequence length="202" mass="23418">MPQFCVHFPIIQQRHLHYEWVRTYSVEADLIIHHLMGCSLRPVTPWRLSLFSAKCGTAAPLGTSTHCAHPPGRQAVTLNLNRESLIRNNYRLLDQDAHRNFDLQRAHIDPSAAATVQAFFHRPRDTNQHPSRLGFHLFLQSIERLSGWYTHRNWGVTSRRGGQEGWLWRIERGDTTYRECQDRTIVSERKHLCSYCSLHGGG</sequence>
<reference evidence="1" key="2">
    <citation type="submission" date="2023-06" db="EMBL/GenBank/DDBJ databases">
        <authorList>
            <consortium name="Lawrence Berkeley National Laboratory"/>
            <person name="Haridas S."/>
            <person name="Hensen N."/>
            <person name="Bonometti L."/>
            <person name="Westerberg I."/>
            <person name="Brannstrom I.O."/>
            <person name="Guillou S."/>
            <person name="Cros-Aarteil S."/>
            <person name="Calhoun S."/>
            <person name="Kuo A."/>
            <person name="Mondo S."/>
            <person name="Pangilinan J."/>
            <person name="Riley R."/>
            <person name="Labutti K."/>
            <person name="Andreopoulos B."/>
            <person name="Lipzen A."/>
            <person name="Chen C."/>
            <person name="Yanf M."/>
            <person name="Daum C."/>
            <person name="Ng V."/>
            <person name="Clum A."/>
            <person name="Steindorff A."/>
            <person name="Ohm R."/>
            <person name="Martin F."/>
            <person name="Silar P."/>
            <person name="Natvig D."/>
            <person name="Lalanne C."/>
            <person name="Gautier V."/>
            <person name="Ament-Velasquez S.L."/>
            <person name="Kruys A."/>
            <person name="Hutchinson M.I."/>
            <person name="Powell A.J."/>
            <person name="Barry K."/>
            <person name="Miller A.N."/>
            <person name="Grigoriev I.V."/>
            <person name="Debuchy R."/>
            <person name="Gladieux P."/>
            <person name="Thoren M.H."/>
            <person name="Johannesson H."/>
        </authorList>
    </citation>
    <scope>NUCLEOTIDE SEQUENCE</scope>
    <source>
        <strain evidence="1">SMH4131-1</strain>
    </source>
</reference>